<feature type="transmembrane region" description="Helical" evidence="1">
    <location>
        <begin position="122"/>
        <end position="142"/>
    </location>
</feature>
<keyword evidence="3" id="KW-1185">Reference proteome</keyword>
<dbReference type="AlphaFoldDB" id="A0AAV4J1X0"/>
<evidence type="ECO:0000256" key="1">
    <source>
        <dbReference type="SAM" id="Phobius"/>
    </source>
</evidence>
<feature type="transmembrane region" description="Helical" evidence="1">
    <location>
        <begin position="245"/>
        <end position="269"/>
    </location>
</feature>
<evidence type="ECO:0000313" key="3">
    <source>
        <dbReference type="Proteomes" id="UP000762676"/>
    </source>
</evidence>
<keyword evidence="1" id="KW-0472">Membrane</keyword>
<reference evidence="2 3" key="1">
    <citation type="journal article" date="2021" name="Elife">
        <title>Chloroplast acquisition without the gene transfer in kleptoplastic sea slugs, Plakobranchus ocellatus.</title>
        <authorList>
            <person name="Maeda T."/>
            <person name="Takahashi S."/>
            <person name="Yoshida T."/>
            <person name="Shimamura S."/>
            <person name="Takaki Y."/>
            <person name="Nagai Y."/>
            <person name="Toyoda A."/>
            <person name="Suzuki Y."/>
            <person name="Arimoto A."/>
            <person name="Ishii H."/>
            <person name="Satoh N."/>
            <person name="Nishiyama T."/>
            <person name="Hasebe M."/>
            <person name="Maruyama T."/>
            <person name="Minagawa J."/>
            <person name="Obokata J."/>
            <person name="Shigenobu S."/>
        </authorList>
    </citation>
    <scope>NUCLEOTIDE SEQUENCE [LARGE SCALE GENOMIC DNA]</scope>
</reference>
<feature type="transmembrane region" description="Helical" evidence="1">
    <location>
        <begin position="195"/>
        <end position="214"/>
    </location>
</feature>
<keyword evidence="1" id="KW-1133">Transmembrane helix</keyword>
<feature type="transmembrane region" description="Helical" evidence="1">
    <location>
        <begin position="25"/>
        <end position="53"/>
    </location>
</feature>
<feature type="transmembrane region" description="Helical" evidence="1">
    <location>
        <begin position="281"/>
        <end position="300"/>
    </location>
</feature>
<comment type="caution">
    <text evidence="2">The sequence shown here is derived from an EMBL/GenBank/DDBJ whole genome shotgun (WGS) entry which is preliminary data.</text>
</comment>
<proteinExistence type="predicted"/>
<name>A0AAV4J1X0_9GAST</name>
<accession>A0AAV4J1X0</accession>
<organism evidence="2 3">
    <name type="scientific">Elysia marginata</name>
    <dbReference type="NCBI Taxonomy" id="1093978"/>
    <lineage>
        <taxon>Eukaryota</taxon>
        <taxon>Metazoa</taxon>
        <taxon>Spiralia</taxon>
        <taxon>Lophotrochozoa</taxon>
        <taxon>Mollusca</taxon>
        <taxon>Gastropoda</taxon>
        <taxon>Heterobranchia</taxon>
        <taxon>Euthyneura</taxon>
        <taxon>Panpulmonata</taxon>
        <taxon>Sacoglossa</taxon>
        <taxon>Placobranchoidea</taxon>
        <taxon>Plakobranchidae</taxon>
        <taxon>Elysia</taxon>
    </lineage>
</organism>
<sequence length="331" mass="37946">MENASNITNSSKRHVSKYFEDYRMVVTWTLAIETVFMVVGTGLNLWFLLSILTSKDLRVRMRNQLIVNLNAVHLLQTTVKCPVLILKNAAVLHRVLLTREFFCHTYSIITSADQTQSFIADWLMVFIVGIFIANIMDVDVASKWTPQVSRFSKAAMHLLPWVVAIVVTPIGISQATRWYPCLVIPWRKLYIFETVYTIIPTAITLLLMVIAIVLRYRRFSHGSRTGGANMGVQLIGKGAEIDNTFAYVFAAFLCVACEVCHLIFSFEIIEWKYRGLKYHMASYLVSDSRVILMLLPWLLLPDIRQRLRSWRPWQREAAGIDLTIAYGKESS</sequence>
<evidence type="ECO:0008006" key="4">
    <source>
        <dbReference type="Google" id="ProtNLM"/>
    </source>
</evidence>
<dbReference type="Proteomes" id="UP000762676">
    <property type="component" value="Unassembled WGS sequence"/>
</dbReference>
<dbReference type="EMBL" id="BMAT01006594">
    <property type="protein sequence ID" value="GFS15638.1"/>
    <property type="molecule type" value="Genomic_DNA"/>
</dbReference>
<keyword evidence="1" id="KW-0812">Transmembrane</keyword>
<evidence type="ECO:0000313" key="2">
    <source>
        <dbReference type="EMBL" id="GFS15638.1"/>
    </source>
</evidence>
<gene>
    <name evidence="2" type="ORF">ElyMa_003192300</name>
</gene>
<protein>
    <recommendedName>
        <fullName evidence="4">G-protein coupled receptors family 1 profile domain-containing protein</fullName>
    </recommendedName>
</protein>
<feature type="transmembrane region" description="Helical" evidence="1">
    <location>
        <begin position="154"/>
        <end position="175"/>
    </location>
</feature>